<name>A0A6B0R2X0_9CETA</name>
<dbReference type="InterPro" id="IPR036322">
    <property type="entry name" value="WD40_repeat_dom_sf"/>
</dbReference>
<dbReference type="Pfam" id="PF21030">
    <property type="entry name" value="WDR93"/>
    <property type="match status" value="1"/>
</dbReference>
<evidence type="ECO:0008006" key="4">
    <source>
        <dbReference type="Google" id="ProtNLM"/>
    </source>
</evidence>
<dbReference type="GO" id="GO:0022900">
    <property type="term" value="P:electron transport chain"/>
    <property type="evidence" value="ECO:0007669"/>
    <property type="project" value="InterPro"/>
</dbReference>
<dbReference type="SUPFAM" id="SSF50978">
    <property type="entry name" value="WD40 repeat-like"/>
    <property type="match status" value="1"/>
</dbReference>
<protein>
    <recommendedName>
        <fullName evidence="4">WD repeat-containing protein 93</fullName>
    </recommendedName>
</protein>
<evidence type="ECO:0000313" key="2">
    <source>
        <dbReference type="EMBL" id="MXQ82816.1"/>
    </source>
</evidence>
<comment type="caution">
    <text evidence="2">The sequence shown here is derived from an EMBL/GenBank/DDBJ whole genome shotgun (WGS) entry which is preliminary data.</text>
</comment>
<sequence length="838" mass="93404">MLSSVMASPKGSRSQKMKLPIFTRKGTLEVPSPTEKDWSKDDEDDWVFKDPDQEQDSLPQPYRMINKMVNSLFDRSWEIIEARDTSKKAELRRTPPTIYHPLRESKLNTMPNCMDVSQDYVFIGGSKGFSIYNLHNAKQLYVWEKLKVDVISIWATDLGSEILIAPVDEMGIVRLFYFYKDGLYLIKAINELEDASKQTTCIKMEISKGGNFAALLLQGAGDIWLDVYKLPKESWVKEVQYPQLAVNTKKKIRQQLQLNTPDSVTADSLDTDMNISFRGDVKLSLPVQIMKIKPPKPITGTTFKSPLEAFAKIAGCRGLGSGQNHYIKASQWEKREAILRATYKKFLDGEWEPEPISMATFYFLLPSRVIPMPAGVKRSPGLACVLGVHWTDHHNFFFYSLNRTLKDKVDPEGVWPCAAPIMVSQLSPCSSYLVLACEDGVLSLWDLAQGLILGVVALPEKCFCQSIHFLKYFLVHKGQNVYPEGSVKCHMKCVVLCTDASLHLVTASGIQNSTISLLVERPVKYLDEAICAVAPVQALPGMVLTFSRDGSVFLMDVAKSQIVCSFALPRSYSLAAPWNPVFVVSLHHPCFLLRGDHPDEIGSASKAEDIPNSIFYFNFEDYPLLKNFSRNCTIPQASILAHPTFAQALPLEERCEKFFQKRSPPVCPEALAAPERLGSRVPDMGPWLTPPYCPGMQSPPQLSQGRAPDAALWTSPQACCGMQTPPEPRNQPTPWTSPPASLELAAVYQGISVSPESCLLPETPPLLPRPACQQLQPQTQWGCWSHTAEVLPNSEDQGPGPALQLSDESPPQNSGLPLSGCPEFWQEDLAETHLGMFY</sequence>
<dbReference type="FunFam" id="2.130.10.10:FF:001227">
    <property type="entry name" value="WD repeat domain 93"/>
    <property type="match status" value="1"/>
</dbReference>
<reference evidence="2" key="1">
    <citation type="submission" date="2019-10" db="EMBL/GenBank/DDBJ databases">
        <title>The sequence and de novo assembly of the wild yak genome.</title>
        <authorList>
            <person name="Liu Y."/>
        </authorList>
    </citation>
    <scope>NUCLEOTIDE SEQUENCE [LARGE SCALE GENOMIC DNA]</scope>
    <source>
        <strain evidence="2">WY2019</strain>
    </source>
</reference>
<feature type="compositionally biased region" description="Polar residues" evidence="1">
    <location>
        <begin position="806"/>
        <end position="816"/>
    </location>
</feature>
<dbReference type="PANTHER" id="PTHR12219:SF17">
    <property type="entry name" value="WD REPEAT-CONTAINING PROTEIN 93"/>
    <property type="match status" value="1"/>
</dbReference>
<dbReference type="PANTHER" id="PTHR12219">
    <property type="entry name" value="NADH-UBIQUINONE OXIDOREDUCTASE"/>
    <property type="match status" value="1"/>
</dbReference>
<feature type="region of interest" description="Disordered" evidence="1">
    <location>
        <begin position="790"/>
        <end position="822"/>
    </location>
</feature>
<evidence type="ECO:0000313" key="3">
    <source>
        <dbReference type="Proteomes" id="UP000322234"/>
    </source>
</evidence>
<dbReference type="AlphaFoldDB" id="A0A6B0R2X0"/>
<feature type="compositionally biased region" description="Polar residues" evidence="1">
    <location>
        <begin position="1"/>
        <end position="14"/>
    </location>
</feature>
<accession>A0A6B0R2X0</accession>
<dbReference type="InterPro" id="IPR015943">
    <property type="entry name" value="WD40/YVTN_repeat-like_dom_sf"/>
</dbReference>
<dbReference type="Gene3D" id="2.130.10.10">
    <property type="entry name" value="YVTN repeat-like/Quinoprotein amine dehydrogenase"/>
    <property type="match status" value="1"/>
</dbReference>
<dbReference type="EMBL" id="VBQZ03000014">
    <property type="protein sequence ID" value="MXQ82816.1"/>
    <property type="molecule type" value="Genomic_DNA"/>
</dbReference>
<proteinExistence type="predicted"/>
<gene>
    <name evidence="2" type="ORF">E5288_WYG022810</name>
</gene>
<evidence type="ECO:0000256" key="1">
    <source>
        <dbReference type="SAM" id="MobiDB-lite"/>
    </source>
</evidence>
<dbReference type="InterPro" id="IPR049547">
    <property type="entry name" value="WDR93_beta-prop"/>
</dbReference>
<dbReference type="InterPro" id="IPR006885">
    <property type="entry name" value="NADH_UbQ_FeS_4_mit-like"/>
</dbReference>
<keyword evidence="3" id="KW-1185">Reference proteome</keyword>
<dbReference type="Proteomes" id="UP000322234">
    <property type="component" value="Unassembled WGS sequence"/>
</dbReference>
<organism evidence="2 3">
    <name type="scientific">Bos mutus</name>
    <name type="common">wild yak</name>
    <dbReference type="NCBI Taxonomy" id="72004"/>
    <lineage>
        <taxon>Eukaryota</taxon>
        <taxon>Metazoa</taxon>
        <taxon>Chordata</taxon>
        <taxon>Craniata</taxon>
        <taxon>Vertebrata</taxon>
        <taxon>Euteleostomi</taxon>
        <taxon>Mammalia</taxon>
        <taxon>Eutheria</taxon>
        <taxon>Laurasiatheria</taxon>
        <taxon>Artiodactyla</taxon>
        <taxon>Ruminantia</taxon>
        <taxon>Pecora</taxon>
        <taxon>Bovidae</taxon>
        <taxon>Bovinae</taxon>
        <taxon>Bos</taxon>
    </lineage>
</organism>
<feature type="region of interest" description="Disordered" evidence="1">
    <location>
        <begin position="1"/>
        <end position="58"/>
    </location>
</feature>